<name>A0ABS4RC23_9BACI</name>
<dbReference type="Proteomes" id="UP001519293">
    <property type="component" value="Unassembled WGS sequence"/>
</dbReference>
<evidence type="ECO:0000313" key="2">
    <source>
        <dbReference type="EMBL" id="MBP2240438.1"/>
    </source>
</evidence>
<evidence type="ECO:0008006" key="4">
    <source>
        <dbReference type="Google" id="ProtNLM"/>
    </source>
</evidence>
<feature type="region of interest" description="Disordered" evidence="1">
    <location>
        <begin position="28"/>
        <end position="51"/>
    </location>
</feature>
<evidence type="ECO:0000256" key="1">
    <source>
        <dbReference type="SAM" id="MobiDB-lite"/>
    </source>
</evidence>
<reference evidence="2 3" key="1">
    <citation type="submission" date="2021-03" db="EMBL/GenBank/DDBJ databases">
        <title>Genomic Encyclopedia of Type Strains, Phase IV (KMG-IV): sequencing the most valuable type-strain genomes for metagenomic binning, comparative biology and taxonomic classification.</title>
        <authorList>
            <person name="Goeker M."/>
        </authorList>
    </citation>
    <scope>NUCLEOTIDE SEQUENCE [LARGE SCALE GENOMIC DNA]</scope>
    <source>
        <strain evidence="2 3">DSM 26675</strain>
    </source>
</reference>
<dbReference type="EMBL" id="JAGIKZ010000003">
    <property type="protein sequence ID" value="MBP2240438.1"/>
    <property type="molecule type" value="Genomic_DNA"/>
</dbReference>
<sequence>MARKDEEVYADFSNVIAQRNNLTAEELPEGAYGSPFNNEEPVENKSTPWRAGQRKYSAFTFTNKDLHEGLPRQMDGAHPPHDDPEESTQSPY</sequence>
<proteinExistence type="predicted"/>
<comment type="caution">
    <text evidence="2">The sequence shown here is derived from an EMBL/GenBank/DDBJ whole genome shotgun (WGS) entry which is preliminary data.</text>
</comment>
<organism evidence="2 3">
    <name type="scientific">Cytobacillus eiseniae</name>
    <dbReference type="NCBI Taxonomy" id="762947"/>
    <lineage>
        <taxon>Bacteria</taxon>
        <taxon>Bacillati</taxon>
        <taxon>Bacillota</taxon>
        <taxon>Bacilli</taxon>
        <taxon>Bacillales</taxon>
        <taxon>Bacillaceae</taxon>
        <taxon>Cytobacillus</taxon>
    </lineage>
</organism>
<accession>A0ABS4RC23</accession>
<evidence type="ECO:0000313" key="3">
    <source>
        <dbReference type="Proteomes" id="UP001519293"/>
    </source>
</evidence>
<feature type="region of interest" description="Disordered" evidence="1">
    <location>
        <begin position="66"/>
        <end position="92"/>
    </location>
</feature>
<gene>
    <name evidence="2" type="ORF">J2Z40_000993</name>
</gene>
<dbReference type="RefSeq" id="WP_066397350.1">
    <property type="nucleotide sequence ID" value="NZ_JAGIKZ010000003.1"/>
</dbReference>
<keyword evidence="3" id="KW-1185">Reference proteome</keyword>
<protein>
    <recommendedName>
        <fullName evidence="4">Cytosolic protein</fullName>
    </recommendedName>
</protein>